<comment type="caution">
    <text evidence="2">The sequence shown here is derived from an EMBL/GenBank/DDBJ whole genome shotgun (WGS) entry which is preliminary data.</text>
</comment>
<dbReference type="InterPro" id="IPR032710">
    <property type="entry name" value="NTF2-like_dom_sf"/>
</dbReference>
<keyword evidence="3" id="KW-1185">Reference proteome</keyword>
<dbReference type="SUPFAM" id="SSF54427">
    <property type="entry name" value="NTF2-like"/>
    <property type="match status" value="1"/>
</dbReference>
<feature type="domain" description="SnoaL-like" evidence="1">
    <location>
        <begin position="8"/>
        <end position="97"/>
    </location>
</feature>
<dbReference type="Pfam" id="PF12680">
    <property type="entry name" value="SnoaL_2"/>
    <property type="match status" value="1"/>
</dbReference>
<dbReference type="EMBL" id="RJTM01000098">
    <property type="protein sequence ID" value="RNL84290.1"/>
    <property type="molecule type" value="Genomic_DNA"/>
</dbReference>
<name>A0A3N0E926_SINP1</name>
<sequence length="118" mass="13618">MTPKEILQKWIDAFNEADSEAISELYADNAVNHQIANEPVIGKKAIKKMFADEFATAEMTCIPENIFQDGEWAILEWKDPNGLRGCGFFQVRDNKIVFQRGYWDELSFLRLHNLPIPD</sequence>
<organism evidence="2 3">
    <name type="scientific">Sinomicrobium pectinilyticum</name>
    <dbReference type="NCBI Taxonomy" id="1084421"/>
    <lineage>
        <taxon>Bacteria</taxon>
        <taxon>Pseudomonadati</taxon>
        <taxon>Bacteroidota</taxon>
        <taxon>Flavobacteriia</taxon>
        <taxon>Flavobacteriales</taxon>
        <taxon>Flavobacteriaceae</taxon>
        <taxon>Sinomicrobium</taxon>
    </lineage>
</organism>
<dbReference type="AlphaFoldDB" id="A0A3N0E926"/>
<reference evidence="2 3" key="1">
    <citation type="submission" date="2018-10" db="EMBL/GenBank/DDBJ databases">
        <title>Sinomicrobium pectinilyticum sp. nov., a pectinase-producing bacterium isolated from alkaline and saline soil, and emended description of the genus Sinomicrobium.</title>
        <authorList>
            <person name="Cheng B."/>
            <person name="Li C."/>
            <person name="Lai Q."/>
            <person name="Du M."/>
            <person name="Shao Z."/>
            <person name="Xu P."/>
            <person name="Yang C."/>
        </authorList>
    </citation>
    <scope>NUCLEOTIDE SEQUENCE [LARGE SCALE GENOMIC DNA]</scope>
    <source>
        <strain evidence="2 3">5DNS001</strain>
    </source>
</reference>
<evidence type="ECO:0000313" key="2">
    <source>
        <dbReference type="EMBL" id="RNL84290.1"/>
    </source>
</evidence>
<evidence type="ECO:0000313" key="3">
    <source>
        <dbReference type="Proteomes" id="UP000267469"/>
    </source>
</evidence>
<protein>
    <submittedName>
        <fullName evidence="2">Nuclear transport factor 2 family protein</fullName>
    </submittedName>
</protein>
<dbReference type="RefSeq" id="WP_123216642.1">
    <property type="nucleotide sequence ID" value="NZ_RJTM01000098.1"/>
</dbReference>
<dbReference type="OrthoDB" id="1115105at2"/>
<dbReference type="Gene3D" id="3.10.450.50">
    <property type="match status" value="1"/>
</dbReference>
<dbReference type="InterPro" id="IPR037401">
    <property type="entry name" value="SnoaL-like"/>
</dbReference>
<proteinExistence type="predicted"/>
<gene>
    <name evidence="2" type="ORF">ED312_14000</name>
</gene>
<accession>A0A3N0E926</accession>
<evidence type="ECO:0000259" key="1">
    <source>
        <dbReference type="Pfam" id="PF12680"/>
    </source>
</evidence>
<dbReference type="Proteomes" id="UP000267469">
    <property type="component" value="Unassembled WGS sequence"/>
</dbReference>